<gene>
    <name evidence="2" type="ORF">P775_04185</name>
</gene>
<proteinExistence type="predicted"/>
<evidence type="ECO:0000313" key="3">
    <source>
        <dbReference type="Proteomes" id="UP000231259"/>
    </source>
</evidence>
<evidence type="ECO:0000259" key="1">
    <source>
        <dbReference type="Pfam" id="PF01890"/>
    </source>
</evidence>
<accession>A0A2G8RIV2</accession>
<sequence>MIVAGFGFRAAAGVDSLRAALMLACGGRQPDLFATALGKETNTGLQALAAEFGVMIHAIPPEQLCRQATPTHSRASEDRYGTGSVAEAAALAAAGPGALLIGMRHVSQDRMATCALAEGQTT</sequence>
<dbReference type="Gene3D" id="3.30.420.180">
    <property type="entry name" value="CobE/GbiG C-terminal domain"/>
    <property type="match status" value="1"/>
</dbReference>
<organism evidence="2 3">
    <name type="scientific">Puniceibacterium antarcticum</name>
    <dbReference type="NCBI Taxonomy" id="1206336"/>
    <lineage>
        <taxon>Bacteria</taxon>
        <taxon>Pseudomonadati</taxon>
        <taxon>Pseudomonadota</taxon>
        <taxon>Alphaproteobacteria</taxon>
        <taxon>Rhodobacterales</taxon>
        <taxon>Paracoccaceae</taxon>
        <taxon>Puniceibacterium</taxon>
    </lineage>
</organism>
<dbReference type="RefSeq" id="WP_099909752.1">
    <property type="nucleotide sequence ID" value="NZ_AWWI01000036.1"/>
</dbReference>
<evidence type="ECO:0000313" key="2">
    <source>
        <dbReference type="EMBL" id="PIL21487.1"/>
    </source>
</evidence>
<protein>
    <recommendedName>
        <fullName evidence="1">CobE/GbiG C-terminal domain-containing protein</fullName>
    </recommendedName>
</protein>
<name>A0A2G8RIV2_9RHOB</name>
<dbReference type="InterPro" id="IPR002750">
    <property type="entry name" value="CobE/GbiG_C"/>
</dbReference>
<dbReference type="AlphaFoldDB" id="A0A2G8RIV2"/>
<reference evidence="2 3" key="1">
    <citation type="submission" date="2013-09" db="EMBL/GenBank/DDBJ databases">
        <title>Genome sequencing of Phaeobacter antarcticus sp. nov. SM1211.</title>
        <authorList>
            <person name="Zhang X.-Y."/>
            <person name="Liu C."/>
            <person name="Chen X.-L."/>
            <person name="Xie B.-B."/>
            <person name="Qin Q.-L."/>
            <person name="Rong J.-C."/>
            <person name="Zhang Y.-Z."/>
        </authorList>
    </citation>
    <scope>NUCLEOTIDE SEQUENCE [LARGE SCALE GENOMIC DNA]</scope>
    <source>
        <strain evidence="2 3">SM1211</strain>
    </source>
</reference>
<dbReference type="OrthoDB" id="7475241at2"/>
<dbReference type="EMBL" id="AWWI01000036">
    <property type="protein sequence ID" value="PIL21487.1"/>
    <property type="molecule type" value="Genomic_DNA"/>
</dbReference>
<keyword evidence="3" id="KW-1185">Reference proteome</keyword>
<comment type="caution">
    <text evidence="2">The sequence shown here is derived from an EMBL/GenBank/DDBJ whole genome shotgun (WGS) entry which is preliminary data.</text>
</comment>
<dbReference type="InterPro" id="IPR036518">
    <property type="entry name" value="CobE/GbiG_C_sf"/>
</dbReference>
<feature type="domain" description="CobE/GbiG C-terminal" evidence="1">
    <location>
        <begin position="2"/>
        <end position="117"/>
    </location>
</feature>
<dbReference type="Pfam" id="PF01890">
    <property type="entry name" value="CbiG_C"/>
    <property type="match status" value="1"/>
</dbReference>
<dbReference type="GO" id="GO:0009236">
    <property type="term" value="P:cobalamin biosynthetic process"/>
    <property type="evidence" value="ECO:0007669"/>
    <property type="project" value="InterPro"/>
</dbReference>
<dbReference type="Proteomes" id="UP000231259">
    <property type="component" value="Unassembled WGS sequence"/>
</dbReference>
<dbReference type="SUPFAM" id="SSF159664">
    <property type="entry name" value="CobE/GbiG C-terminal domain-like"/>
    <property type="match status" value="1"/>
</dbReference>